<dbReference type="EnsemblMetazoa" id="AMEM003320-RA">
    <property type="protein sequence ID" value="AMEM003320-PA"/>
    <property type="gene ID" value="AMEM003320"/>
</dbReference>
<keyword evidence="1" id="KW-0732">Signal</keyword>
<evidence type="ECO:0000256" key="1">
    <source>
        <dbReference type="SAM" id="SignalP"/>
    </source>
</evidence>
<evidence type="ECO:0000313" key="2">
    <source>
        <dbReference type="EnsemblMetazoa" id="AMEM003320-PA"/>
    </source>
</evidence>
<feature type="chain" id="PRO_5008138606" description="Secreted protein" evidence="1">
    <location>
        <begin position="27"/>
        <end position="114"/>
    </location>
</feature>
<evidence type="ECO:0000313" key="3">
    <source>
        <dbReference type="Proteomes" id="UP000075903"/>
    </source>
</evidence>
<accession>A0A182UTF1</accession>
<proteinExistence type="predicted"/>
<organism evidence="2 3">
    <name type="scientific">Anopheles merus</name>
    <name type="common">Mosquito</name>
    <dbReference type="NCBI Taxonomy" id="30066"/>
    <lineage>
        <taxon>Eukaryota</taxon>
        <taxon>Metazoa</taxon>
        <taxon>Ecdysozoa</taxon>
        <taxon>Arthropoda</taxon>
        <taxon>Hexapoda</taxon>
        <taxon>Insecta</taxon>
        <taxon>Pterygota</taxon>
        <taxon>Neoptera</taxon>
        <taxon>Endopterygota</taxon>
        <taxon>Diptera</taxon>
        <taxon>Nematocera</taxon>
        <taxon>Culicoidea</taxon>
        <taxon>Culicidae</taxon>
        <taxon>Anophelinae</taxon>
        <taxon>Anopheles</taxon>
    </lineage>
</organism>
<feature type="signal peptide" evidence="1">
    <location>
        <begin position="1"/>
        <end position="26"/>
    </location>
</feature>
<reference evidence="2" key="1">
    <citation type="submission" date="2020-05" db="UniProtKB">
        <authorList>
            <consortium name="EnsemblMetazoa"/>
        </authorList>
    </citation>
    <scope>IDENTIFICATION</scope>
    <source>
        <strain evidence="2">MAF</strain>
    </source>
</reference>
<keyword evidence="3" id="KW-1185">Reference proteome</keyword>
<evidence type="ECO:0008006" key="4">
    <source>
        <dbReference type="Google" id="ProtNLM"/>
    </source>
</evidence>
<dbReference type="VEuPathDB" id="VectorBase:AMEM003320"/>
<protein>
    <recommendedName>
        <fullName evidence="4">Secreted protein</fullName>
    </recommendedName>
</protein>
<name>A0A182UTF1_ANOME</name>
<dbReference type="Proteomes" id="UP000075903">
    <property type="component" value="Unassembled WGS sequence"/>
</dbReference>
<dbReference type="AlphaFoldDB" id="A0A182UTF1"/>
<sequence>MSDAASSGVSSSTILVLALAPSLLEAAASSGWGRAWETANTANRAIRTKANANFMPESAASHFLNCGGLLRARPETTRASSSKHANDCPASSTRLISTVRLTRGYTSSTGMLNR</sequence>